<keyword evidence="2" id="KW-1185">Reference proteome</keyword>
<dbReference type="EMBL" id="JADOUF010000001">
    <property type="protein sequence ID" value="MBG6133971.1"/>
    <property type="molecule type" value="Genomic_DNA"/>
</dbReference>
<comment type="caution">
    <text evidence="1">The sequence shown here is derived from an EMBL/GenBank/DDBJ whole genome shotgun (WGS) entry which is preliminary data.</text>
</comment>
<name>A0A8J7KIH4_9ACTN</name>
<protein>
    <submittedName>
        <fullName evidence="1">Uncharacterized protein</fullName>
    </submittedName>
</protein>
<dbReference type="AlphaFoldDB" id="A0A8J7KIH4"/>
<reference evidence="1" key="1">
    <citation type="submission" date="2020-11" db="EMBL/GenBank/DDBJ databases">
        <title>Sequencing the genomes of 1000 actinobacteria strains.</title>
        <authorList>
            <person name="Klenk H.-P."/>
        </authorList>
    </citation>
    <scope>NUCLEOTIDE SEQUENCE</scope>
    <source>
        <strain evidence="1">DSM 45356</strain>
    </source>
</reference>
<dbReference type="Proteomes" id="UP000622552">
    <property type="component" value="Unassembled WGS sequence"/>
</dbReference>
<gene>
    <name evidence="1" type="ORF">IW245_000165</name>
</gene>
<sequence length="154" mass="17105">MDTVTHWRDSGIATDKQMQFIAREAFKTRLKEGWSPAYEFLGYSSEAPVDVSPLRLERTQIPVGDTLVFTVDLTAAESLPVHVTYVITSTTPRGGRREKVYHLSRATTTSGQLLSLVKVHRMRTTATTTVTPGLHSVAIQVNGTRYPGAEFRVI</sequence>
<dbReference type="RefSeq" id="WP_197001264.1">
    <property type="nucleotide sequence ID" value="NZ_JADOUF010000001.1"/>
</dbReference>
<evidence type="ECO:0000313" key="2">
    <source>
        <dbReference type="Proteomes" id="UP000622552"/>
    </source>
</evidence>
<proteinExistence type="predicted"/>
<accession>A0A8J7KIH4</accession>
<organism evidence="1 2">
    <name type="scientific">Longispora fulva</name>
    <dbReference type="NCBI Taxonomy" id="619741"/>
    <lineage>
        <taxon>Bacteria</taxon>
        <taxon>Bacillati</taxon>
        <taxon>Actinomycetota</taxon>
        <taxon>Actinomycetes</taxon>
        <taxon>Micromonosporales</taxon>
        <taxon>Micromonosporaceae</taxon>
        <taxon>Longispora</taxon>
    </lineage>
</organism>
<evidence type="ECO:0000313" key="1">
    <source>
        <dbReference type="EMBL" id="MBG6133971.1"/>
    </source>
</evidence>